<evidence type="ECO:0000313" key="2">
    <source>
        <dbReference type="EMBL" id="THH33428.1"/>
    </source>
</evidence>
<sequence>MKKRTSNWIKIGVPVLIVVVIAAVVGGVLGSRAHSNSDASTSGAAAPNSPTGEAAASSAAALKNEIGVYPTATNSLYLLPVYPSTTNTAAFTQPTFHPSDNSSLAWPADPFQPSSPVITTVRPDRPRLIAPSYKWAVLPGLIAADPYLTLWNNTIFGNATEYYSLPPVVYFMDGPSGILDNAREIKMRLKAFSYVYRMTNDTKWVDRAWSEIQNAIGTNFGPNNDTKWNPGHFLDVGEFCAGFAIAYDWLYDQWTDDQKTTIRSSIIQYGLSQGIIAFANSNGQYWGWWAAASTTGNWNCVCNNGLTMASLAIMGDDTSGIVEQTLNLTLPSALAGCANAVTSDGSWSETHAYWHFGTTGHAEMSASMQTATGSDYGMLDSNQNFGLNGVFHMYGDGPGTFFMWGDHGPNRFSTTANGMFLYGDHYNHPEYILHQRDQHDAPEPWSMFWYDPTVSGAFWDNLPLDHFFDDPLTQWASMRSSWTDQNALYVAMKAGKLTGHQTHNDLDLGDFVIDALGTRWAGDLGSADYRSTGYFSSDDQDSLRWLYYRKRSEGQNTILVNEANQLVVAAPTVNHNTSGTVQGSSTVFTPPSDSTAFWTTDISSGYNDTPTFQRGVRMINGRTQILIQDDITSSGAMMWRMHTNASVAVDPSGTSATLTIGSSTLTMQILNPTSDMQMSIGDARRFADDPALPAGETDQDNPGVTVVMINMAAGTKSLQVLFNPQWPGMAASAFQTPPSVPVASWTLESHNSS</sequence>
<reference evidence="2 3" key="1">
    <citation type="submission" date="2019-02" db="EMBL/GenBank/DDBJ databases">
        <title>Genome sequencing of the rare red list fungi Antrodiella citrinella (Flaviporus citrinellus).</title>
        <authorList>
            <person name="Buettner E."/>
            <person name="Kellner H."/>
        </authorList>
    </citation>
    <scope>NUCLEOTIDE SEQUENCE [LARGE SCALE GENOMIC DNA]</scope>
    <source>
        <strain evidence="2 3">DSM 108506</strain>
    </source>
</reference>
<keyword evidence="1" id="KW-1133">Transmembrane helix</keyword>
<comment type="caution">
    <text evidence="2">The sequence shown here is derived from an EMBL/GenBank/DDBJ whole genome shotgun (WGS) entry which is preliminary data.</text>
</comment>
<dbReference type="Proteomes" id="UP000308730">
    <property type="component" value="Unassembled WGS sequence"/>
</dbReference>
<keyword evidence="1" id="KW-0472">Membrane</keyword>
<feature type="transmembrane region" description="Helical" evidence="1">
    <location>
        <begin position="12"/>
        <end position="30"/>
    </location>
</feature>
<dbReference type="EMBL" id="SGPM01000006">
    <property type="protein sequence ID" value="THH33428.1"/>
    <property type="molecule type" value="Genomic_DNA"/>
</dbReference>
<organism evidence="2 3">
    <name type="scientific">Antrodiella citrinella</name>
    <dbReference type="NCBI Taxonomy" id="2447956"/>
    <lineage>
        <taxon>Eukaryota</taxon>
        <taxon>Fungi</taxon>
        <taxon>Dikarya</taxon>
        <taxon>Basidiomycota</taxon>
        <taxon>Agaricomycotina</taxon>
        <taxon>Agaricomycetes</taxon>
        <taxon>Polyporales</taxon>
        <taxon>Steccherinaceae</taxon>
        <taxon>Antrodiella</taxon>
    </lineage>
</organism>
<dbReference type="Gene3D" id="2.70.98.70">
    <property type="match status" value="1"/>
</dbReference>
<dbReference type="Gene3D" id="1.50.10.100">
    <property type="entry name" value="Chondroitin AC/alginate lyase"/>
    <property type="match status" value="1"/>
</dbReference>
<protein>
    <recommendedName>
        <fullName evidence="4">Heparinase II N-terminal domain-containing protein</fullName>
    </recommendedName>
</protein>
<evidence type="ECO:0008006" key="4">
    <source>
        <dbReference type="Google" id="ProtNLM"/>
    </source>
</evidence>
<keyword evidence="3" id="KW-1185">Reference proteome</keyword>
<dbReference type="OrthoDB" id="3476529at2759"/>
<dbReference type="PANTHER" id="PTHR38045:SF1">
    <property type="entry name" value="HEPARINASE II_III-LIKE PROTEIN"/>
    <property type="match status" value="1"/>
</dbReference>
<keyword evidence="1" id="KW-0812">Transmembrane</keyword>
<name>A0A4S4N638_9APHY</name>
<evidence type="ECO:0000313" key="3">
    <source>
        <dbReference type="Proteomes" id="UP000308730"/>
    </source>
</evidence>
<gene>
    <name evidence="2" type="ORF">EUX98_g732</name>
</gene>
<accession>A0A4S4N638</accession>
<dbReference type="SUPFAM" id="SSF48230">
    <property type="entry name" value="Chondroitin AC/alginate lyase"/>
    <property type="match status" value="1"/>
</dbReference>
<dbReference type="PANTHER" id="PTHR38045">
    <property type="entry name" value="CHROMOSOME 1, WHOLE GENOME SHOTGUN SEQUENCE"/>
    <property type="match status" value="1"/>
</dbReference>
<dbReference type="InterPro" id="IPR008929">
    <property type="entry name" value="Chondroitin_lyas"/>
</dbReference>
<dbReference type="AlphaFoldDB" id="A0A4S4N638"/>
<proteinExistence type="predicted"/>
<evidence type="ECO:0000256" key="1">
    <source>
        <dbReference type="SAM" id="Phobius"/>
    </source>
</evidence>